<organism evidence="1 2">
    <name type="scientific">Nematostella vectensis</name>
    <name type="common">Starlet sea anemone</name>
    <dbReference type="NCBI Taxonomy" id="45351"/>
    <lineage>
        <taxon>Eukaryota</taxon>
        <taxon>Metazoa</taxon>
        <taxon>Cnidaria</taxon>
        <taxon>Anthozoa</taxon>
        <taxon>Hexacorallia</taxon>
        <taxon>Actiniaria</taxon>
        <taxon>Edwardsiidae</taxon>
        <taxon>Nematostella</taxon>
    </lineage>
</organism>
<dbReference type="EMBL" id="DS469566">
    <property type="protein sequence ID" value="EDO42296.1"/>
    <property type="molecule type" value="Genomic_DNA"/>
</dbReference>
<accession>A7S1T4</accession>
<dbReference type="AlphaFoldDB" id="A7S1T4"/>
<dbReference type="InParanoid" id="A7S1T4"/>
<evidence type="ECO:0000313" key="2">
    <source>
        <dbReference type="Proteomes" id="UP000001593"/>
    </source>
</evidence>
<dbReference type="PANTHER" id="PTHR37018">
    <property type="entry name" value="CULTURE SPECIFIC PROTEIN, PUTATIVE (AFU_ORTHOLOGUE AFUA_2G00130)-RELATED"/>
    <property type="match status" value="1"/>
</dbReference>
<evidence type="ECO:0000313" key="1">
    <source>
        <dbReference type="EMBL" id="EDO42296.1"/>
    </source>
</evidence>
<sequence length="266" mass="30931">MGDDLPVLLRDPPSEELKEHWSKVLSFFPAADIRQLDEEDTGYKTIVTNYPLQSLPRERHAVDPDAHHKVLCKSTIPEMGASCPYHMSIHDYTIPCMIKKHWWKLSPNMEKLKTVDLLGTLLQASREDMLLLSLKKDGMLRQHTEWDAKTAYRVIALHSRWDAKTAYRVAALEFKCEPFEASRIKIKQLRSIITRKLCSYIWRTDKRVATQALTLHDLYRKAGCHTSAYLTRPLQISELPYKRLPYTTSTDKRVAIQALTLHDLYR</sequence>
<name>A7S1T4_NEMVE</name>
<keyword evidence="2" id="KW-1185">Reference proteome</keyword>
<dbReference type="HOGENOM" id="CLU_1046976_0_0_1"/>
<dbReference type="Proteomes" id="UP000001593">
    <property type="component" value="Unassembled WGS sequence"/>
</dbReference>
<proteinExistence type="predicted"/>
<gene>
    <name evidence="1" type="ORF">NEMVEDRAFT_v1g205479</name>
</gene>
<dbReference type="InterPro" id="IPR053269">
    <property type="entry name" value="Asp-Met_ligase"/>
</dbReference>
<dbReference type="PANTHER" id="PTHR37018:SF1">
    <property type="entry name" value="CULTURE SPECIFIC PROTEIN, PUTATIVE (AFU_ORTHOLOGUE AFUA_2G00130)-RELATED"/>
    <property type="match status" value="1"/>
</dbReference>
<protein>
    <submittedName>
        <fullName evidence="1">Uncharacterized protein</fullName>
    </submittedName>
</protein>
<reference evidence="1 2" key="1">
    <citation type="journal article" date="2007" name="Science">
        <title>Sea anemone genome reveals ancestral eumetazoan gene repertoire and genomic organization.</title>
        <authorList>
            <person name="Putnam N.H."/>
            <person name="Srivastava M."/>
            <person name="Hellsten U."/>
            <person name="Dirks B."/>
            <person name="Chapman J."/>
            <person name="Salamov A."/>
            <person name="Terry A."/>
            <person name="Shapiro H."/>
            <person name="Lindquist E."/>
            <person name="Kapitonov V.V."/>
            <person name="Jurka J."/>
            <person name="Genikhovich G."/>
            <person name="Grigoriev I.V."/>
            <person name="Lucas S.M."/>
            <person name="Steele R.E."/>
            <person name="Finnerty J.R."/>
            <person name="Technau U."/>
            <person name="Martindale M.Q."/>
            <person name="Rokhsar D.S."/>
        </authorList>
    </citation>
    <scope>NUCLEOTIDE SEQUENCE [LARGE SCALE GENOMIC DNA]</scope>
    <source>
        <strain evidence="2">CH2 X CH6</strain>
    </source>
</reference>